<name>A0A6P8SC91_GEOSA</name>
<dbReference type="RefSeq" id="XP_033815889.1">
    <property type="nucleotide sequence ID" value="XM_033959998.1"/>
</dbReference>
<keyword evidence="2" id="KW-0812">Transmembrane</keyword>
<keyword evidence="2" id="KW-1133">Transmembrane helix</keyword>
<dbReference type="InParanoid" id="A0A6P8SC91"/>
<feature type="transmembrane region" description="Helical" evidence="2">
    <location>
        <begin position="100"/>
        <end position="123"/>
    </location>
</feature>
<feature type="region of interest" description="Disordered" evidence="1">
    <location>
        <begin position="129"/>
        <end position="149"/>
    </location>
</feature>
<dbReference type="AlphaFoldDB" id="A0A6P8SC91"/>
<dbReference type="OrthoDB" id="9427460at2759"/>
<organism evidence="3 4">
    <name type="scientific">Geotrypetes seraphini</name>
    <name type="common">Gaboon caecilian</name>
    <name type="synonym">Caecilia seraphini</name>
    <dbReference type="NCBI Taxonomy" id="260995"/>
    <lineage>
        <taxon>Eukaryota</taxon>
        <taxon>Metazoa</taxon>
        <taxon>Chordata</taxon>
        <taxon>Craniata</taxon>
        <taxon>Vertebrata</taxon>
        <taxon>Euteleostomi</taxon>
        <taxon>Amphibia</taxon>
        <taxon>Gymnophiona</taxon>
        <taxon>Geotrypetes</taxon>
    </lineage>
</organism>
<reference evidence="4" key="1">
    <citation type="submission" date="2025-08" db="UniProtKB">
        <authorList>
            <consortium name="RefSeq"/>
        </authorList>
    </citation>
    <scope>IDENTIFICATION</scope>
</reference>
<evidence type="ECO:0000313" key="3">
    <source>
        <dbReference type="Proteomes" id="UP000515159"/>
    </source>
</evidence>
<proteinExistence type="predicted"/>
<feature type="compositionally biased region" description="Basic and acidic residues" evidence="1">
    <location>
        <begin position="218"/>
        <end position="229"/>
    </location>
</feature>
<dbReference type="Proteomes" id="UP000515159">
    <property type="component" value="Chromosome 10"/>
</dbReference>
<evidence type="ECO:0000256" key="2">
    <source>
        <dbReference type="SAM" id="Phobius"/>
    </source>
</evidence>
<keyword evidence="2" id="KW-0472">Membrane</keyword>
<evidence type="ECO:0000256" key="1">
    <source>
        <dbReference type="SAM" id="MobiDB-lite"/>
    </source>
</evidence>
<protein>
    <submittedName>
        <fullName evidence="4">Uncharacterized protein LOC117367453</fullName>
    </submittedName>
</protein>
<accession>A0A6P8SC91</accession>
<evidence type="ECO:0000313" key="4">
    <source>
        <dbReference type="RefSeq" id="XP_033815889.1"/>
    </source>
</evidence>
<dbReference type="GeneID" id="117367453"/>
<keyword evidence="3" id="KW-1185">Reference proteome</keyword>
<feature type="region of interest" description="Disordered" evidence="1">
    <location>
        <begin position="206"/>
        <end position="229"/>
    </location>
</feature>
<dbReference type="KEGG" id="gsh:117367453"/>
<gene>
    <name evidence="4" type="primary">LOC117367453</name>
</gene>
<sequence length="389" mass="42611">MTMSTTSTTLDYERTIISRGSRPSVIEDVPIVDQYKGNSVGSTPETYHFSSSNPAEPSILSIKIHQENATQASLQQIYITERQKSQNLAPLFPVLDKHDIPVVAGVSISLLLIFISMGVYSFIKKRENSDSKCDSFGKSPQSRRKTRSLALQGNYENKAFEDESSVDAVQQNPYETHSLSSSRLSNLITHAGVMTGGHEGHLISVEDSTTQTSPAKCKSSESGEESKLEGNDRIMQNNNLPIVPGASASTSSTEHNAQSIQYQDGAIKKSQNTLAQDPVCSTSCFHGPEKTIHNTPSRERRIDLSHCQTISSPVVVPENLSYGIKNNQGITTVAVDIHLYSCIPETSTVAMPTINTVASFHHVESNLQIRTPEHNQQDPSVQCEPRNLL</sequence>